<organism evidence="2 3">
    <name type="scientific">Streptomyces avidinii</name>
    <dbReference type="NCBI Taxonomy" id="1895"/>
    <lineage>
        <taxon>Bacteria</taxon>
        <taxon>Bacillati</taxon>
        <taxon>Actinomycetota</taxon>
        <taxon>Actinomycetes</taxon>
        <taxon>Kitasatosporales</taxon>
        <taxon>Streptomycetaceae</taxon>
        <taxon>Streptomyces</taxon>
    </lineage>
</organism>
<dbReference type="EMBL" id="JAGGLQ010000005">
    <property type="protein sequence ID" value="MBP2037321.1"/>
    <property type="molecule type" value="Genomic_DNA"/>
</dbReference>
<dbReference type="Pfam" id="PF26345">
    <property type="entry name" value="ScoMcrA_N"/>
    <property type="match status" value="1"/>
</dbReference>
<feature type="domain" description="ScoMcrA-like N-terminal head" evidence="1">
    <location>
        <begin position="6"/>
        <end position="57"/>
    </location>
</feature>
<comment type="caution">
    <text evidence="2">The sequence shown here is derived from an EMBL/GenBank/DDBJ whole genome shotgun (WGS) entry which is preliminary data.</text>
</comment>
<dbReference type="Proteomes" id="UP001519310">
    <property type="component" value="Unassembled WGS sequence"/>
</dbReference>
<evidence type="ECO:0000313" key="3">
    <source>
        <dbReference type="Proteomes" id="UP001519310"/>
    </source>
</evidence>
<evidence type="ECO:0000313" key="2">
    <source>
        <dbReference type="EMBL" id="MBP2037321.1"/>
    </source>
</evidence>
<evidence type="ECO:0000259" key="1">
    <source>
        <dbReference type="Pfam" id="PF26345"/>
    </source>
</evidence>
<reference evidence="2 3" key="1">
    <citation type="submission" date="2021-03" db="EMBL/GenBank/DDBJ databases">
        <title>Genomic Encyclopedia of Type Strains, Phase IV (KMG-IV): sequencing the most valuable type-strain genomes for metagenomic binning, comparative biology and taxonomic classification.</title>
        <authorList>
            <person name="Goeker M."/>
        </authorList>
    </citation>
    <scope>NUCLEOTIDE SEQUENCE [LARGE SCALE GENOMIC DNA]</scope>
    <source>
        <strain evidence="2 3">DSM 40526</strain>
    </source>
</reference>
<gene>
    <name evidence="2" type="ORF">J2Z77_003122</name>
</gene>
<name>A0ABS4L5E6_STRAV</name>
<proteinExistence type="predicted"/>
<dbReference type="RefSeq" id="WP_189974003.1">
    <property type="nucleotide sequence ID" value="NZ_BMVL01000022.1"/>
</dbReference>
<protein>
    <recommendedName>
        <fullName evidence="1">ScoMcrA-like N-terminal head domain-containing protein</fullName>
    </recommendedName>
</protein>
<dbReference type="InterPro" id="IPR058807">
    <property type="entry name" value="ScoMcrA_N"/>
</dbReference>
<accession>A0ABS4L5E6</accession>
<keyword evidence="3" id="KW-1185">Reference proteome</keyword>
<sequence length="60" mass="6723">MAKGLISRDDILKTLEEYEALGRDAFLDRYGYREASTYLLVHDGKDYEPKAIAGVAREGA</sequence>